<dbReference type="PROSITE" id="PS51313">
    <property type="entry name" value="VPS28_N"/>
    <property type="match status" value="1"/>
</dbReference>
<dbReference type="PANTHER" id="PTHR12937">
    <property type="entry name" value="VACUOLAR PROTEIN SORTING 28, ISOFORM 2 VPS28"/>
    <property type="match status" value="1"/>
</dbReference>
<dbReference type="InterPro" id="IPR037202">
    <property type="entry name" value="ESCRT_assembly_dom"/>
</dbReference>
<dbReference type="GeneID" id="18248104"/>
<dbReference type="InterPro" id="IPR017899">
    <property type="entry name" value="VPS28_C"/>
</dbReference>
<evidence type="ECO:0000256" key="4">
    <source>
        <dbReference type="ARBA" id="ARBA00022927"/>
    </source>
</evidence>
<dbReference type="GO" id="GO:0000813">
    <property type="term" value="C:ESCRT I complex"/>
    <property type="evidence" value="ECO:0007669"/>
    <property type="project" value="UniProtKB-UniRule"/>
</dbReference>
<dbReference type="STRING" id="590646.G3BEP7"/>
<dbReference type="InterPro" id="IPR037206">
    <property type="entry name" value="VPS28_C_sf"/>
</dbReference>
<evidence type="ECO:0000256" key="3">
    <source>
        <dbReference type="ARBA" id="ARBA00022753"/>
    </source>
</evidence>
<dbReference type="PANTHER" id="PTHR12937:SF0">
    <property type="entry name" value="VACUOLAR PROTEIN SORTING-ASSOCIATED PROTEIN 28 HOMOLOG"/>
    <property type="match status" value="1"/>
</dbReference>
<dbReference type="HOGENOM" id="CLU_076417_0_0_1"/>
<dbReference type="GO" id="GO:0043328">
    <property type="term" value="P:protein transport to vacuole involved in ubiquitin-dependent protein catabolic process via the multivesicular body sorting pathway"/>
    <property type="evidence" value="ECO:0007669"/>
    <property type="project" value="TreeGrafter"/>
</dbReference>
<protein>
    <recommendedName>
        <fullName evidence="5">Vacuolar protein sorting-associated protein 28</fullName>
    </recommendedName>
    <alternativeName>
        <fullName evidence="5">ESCRT-I complex subunit VPS28</fullName>
    </alternativeName>
</protein>
<feature type="domain" description="VPS28 C-terminal" evidence="7">
    <location>
        <begin position="169"/>
        <end position="266"/>
    </location>
</feature>
<dbReference type="InterPro" id="IPR038358">
    <property type="entry name" value="VPS28_N_sf"/>
</dbReference>
<dbReference type="AlphaFoldDB" id="G3BEP7"/>
<evidence type="ECO:0000313" key="10">
    <source>
        <dbReference type="Proteomes" id="UP000000707"/>
    </source>
</evidence>
<dbReference type="SUPFAM" id="SSF140111">
    <property type="entry name" value="Endosomal sorting complex assembly domain"/>
    <property type="match status" value="1"/>
</dbReference>
<keyword evidence="3 5" id="KW-0967">Endosome</keyword>
<dbReference type="InterPro" id="IPR007143">
    <property type="entry name" value="Vps28"/>
</dbReference>
<dbReference type="PIRSF" id="PIRSF017535">
    <property type="entry name" value="VPS28"/>
    <property type="match status" value="1"/>
</dbReference>
<evidence type="ECO:0000259" key="7">
    <source>
        <dbReference type="PROSITE" id="PS51310"/>
    </source>
</evidence>
<feature type="domain" description="VPS28 N-terminal" evidence="8">
    <location>
        <begin position="15"/>
        <end position="143"/>
    </location>
</feature>
<keyword evidence="2 5" id="KW-0813">Transport</keyword>
<name>G3BEP7_CANTC</name>
<dbReference type="Pfam" id="PF03997">
    <property type="entry name" value="VPS28"/>
    <property type="match status" value="1"/>
</dbReference>
<evidence type="ECO:0000256" key="5">
    <source>
        <dbReference type="PIRNR" id="PIRNR017535"/>
    </source>
</evidence>
<dbReference type="PROSITE" id="PS51310">
    <property type="entry name" value="VPS28_C"/>
    <property type="match status" value="1"/>
</dbReference>
<comment type="similarity">
    <text evidence="5 6">Belongs to the VPS28 family.</text>
</comment>
<organism evidence="10">
    <name type="scientific">Candida tenuis (strain ATCC 10573 / BCRC 21748 / CBS 615 / JCM 9827 / NBRC 10315 / NRRL Y-1498 / VKM Y-70)</name>
    <name type="common">Yeast</name>
    <name type="synonym">Yamadazyma tenuis</name>
    <dbReference type="NCBI Taxonomy" id="590646"/>
    <lineage>
        <taxon>Eukaryota</taxon>
        <taxon>Fungi</taxon>
        <taxon>Dikarya</taxon>
        <taxon>Ascomycota</taxon>
        <taxon>Saccharomycotina</taxon>
        <taxon>Pichiomycetes</taxon>
        <taxon>Debaryomycetaceae</taxon>
        <taxon>Yamadazyma</taxon>
    </lineage>
</organism>
<reference evidence="9 10" key="1">
    <citation type="journal article" date="2011" name="Proc. Natl. Acad. Sci. U.S.A.">
        <title>Comparative genomics of xylose-fermenting fungi for enhanced biofuel production.</title>
        <authorList>
            <person name="Wohlbach D.J."/>
            <person name="Kuo A."/>
            <person name="Sato T.K."/>
            <person name="Potts K.M."/>
            <person name="Salamov A.A."/>
            <person name="LaButti K.M."/>
            <person name="Sun H."/>
            <person name="Clum A."/>
            <person name="Pangilinan J.L."/>
            <person name="Lindquist E.A."/>
            <person name="Lucas S."/>
            <person name="Lapidus A."/>
            <person name="Jin M."/>
            <person name="Gunawan C."/>
            <person name="Balan V."/>
            <person name="Dale B.E."/>
            <person name="Jeffries T.W."/>
            <person name="Zinkel R."/>
            <person name="Barry K.W."/>
            <person name="Grigoriev I.V."/>
            <person name="Gasch A.P."/>
        </authorList>
    </citation>
    <scope>NUCLEOTIDE SEQUENCE [LARGE SCALE GENOMIC DNA]</scope>
    <source>
        <strain evidence="10">ATCC 10573 / BCRC 21748 / CBS 615 / JCM 9827 / NBRC 10315 / NRRL Y-1498 / VKM Y-70</strain>
    </source>
</reference>
<evidence type="ECO:0000259" key="8">
    <source>
        <dbReference type="PROSITE" id="PS51313"/>
    </source>
</evidence>
<keyword evidence="4 5" id="KW-0653">Protein transport</keyword>
<dbReference type="Gene3D" id="1.20.120.1130">
    <property type="match status" value="1"/>
</dbReference>
<dbReference type="SUPFAM" id="SSF140427">
    <property type="entry name" value="VPS28 C-terminal domain-like"/>
    <property type="match status" value="1"/>
</dbReference>
<keyword evidence="10" id="KW-1185">Reference proteome</keyword>
<dbReference type="InterPro" id="IPR017898">
    <property type="entry name" value="VPS28_N"/>
</dbReference>
<comment type="subcellular location">
    <subcellularLocation>
        <location evidence="1">Endosome</location>
    </subcellularLocation>
</comment>
<dbReference type="EMBL" id="GL996528">
    <property type="protein sequence ID" value="EGV59943.1"/>
    <property type="molecule type" value="Genomic_DNA"/>
</dbReference>
<evidence type="ECO:0000256" key="1">
    <source>
        <dbReference type="ARBA" id="ARBA00004177"/>
    </source>
</evidence>
<sequence>MSQPPSYAPTSTTSYTVPTTNYHKEVTRASLISSPLHKDVYNSLAEIYSILSVLELIENSYIKDYITDKEKYTSTSLRLINQYQIIVNGFKEDQAKIDICNALMTNLNGNFDEFLECFSQMFNPACPLAIKRLTSGVPVTIRGQDQDIGSQMSTRTNSTPVNGQSGSNQNARLIAEATSNFITCMDALKLNYKHKDQLHPLLSELVINLNELTEDNNNLDFHGKSKLITWLIKLNNLQDKELPSEEIEEFLNDLNIAYKNFYSKLE</sequence>
<evidence type="ECO:0000256" key="2">
    <source>
        <dbReference type="ARBA" id="ARBA00022448"/>
    </source>
</evidence>
<dbReference type="Proteomes" id="UP000000707">
    <property type="component" value="Unassembled WGS sequence"/>
</dbReference>
<evidence type="ECO:0000256" key="6">
    <source>
        <dbReference type="PROSITE-ProRule" id="PRU00642"/>
    </source>
</evidence>
<accession>G3BEP7</accession>
<evidence type="ECO:0000313" key="9">
    <source>
        <dbReference type="EMBL" id="EGV59943.1"/>
    </source>
</evidence>
<dbReference type="eggNOG" id="KOG3284">
    <property type="taxonomic scope" value="Eukaryota"/>
</dbReference>
<dbReference type="Gene3D" id="1.20.1440.200">
    <property type="match status" value="1"/>
</dbReference>
<dbReference type="GO" id="GO:0044877">
    <property type="term" value="F:protein-containing complex binding"/>
    <property type="evidence" value="ECO:0007669"/>
    <property type="project" value="TreeGrafter"/>
</dbReference>
<proteinExistence type="inferred from homology"/>
<comment type="function">
    <text evidence="5">Component of the ESCRT-I complex (endosomal sorting complex required for transport I), a regulator of vesicular trafficking process.</text>
</comment>
<dbReference type="KEGG" id="cten:18248104"/>
<gene>
    <name evidence="9" type="ORF">CANTEDRAFT_115973</name>
</gene>